<gene>
    <name evidence="2" type="ORF">C8P66_108144</name>
</gene>
<evidence type="ECO:0000313" key="3">
    <source>
        <dbReference type="Proteomes" id="UP000249688"/>
    </source>
</evidence>
<feature type="domain" description="Glycosyl transferase family 4" evidence="1">
    <location>
        <begin position="37"/>
        <end position="162"/>
    </location>
</feature>
<evidence type="ECO:0000259" key="1">
    <source>
        <dbReference type="Pfam" id="PF12000"/>
    </source>
</evidence>
<evidence type="ECO:0000313" key="2">
    <source>
        <dbReference type="EMBL" id="PZW46865.1"/>
    </source>
</evidence>
<dbReference type="InterPro" id="IPR022623">
    <property type="entry name" value="Glyco_trans_4"/>
</dbReference>
<organism evidence="2 3">
    <name type="scientific">Humitalea rosea</name>
    <dbReference type="NCBI Taxonomy" id="990373"/>
    <lineage>
        <taxon>Bacteria</taxon>
        <taxon>Pseudomonadati</taxon>
        <taxon>Pseudomonadota</taxon>
        <taxon>Alphaproteobacteria</taxon>
        <taxon>Acetobacterales</taxon>
        <taxon>Roseomonadaceae</taxon>
        <taxon>Humitalea</taxon>
    </lineage>
</organism>
<accession>A0A2W7IJ21</accession>
<protein>
    <submittedName>
        <fullName evidence="2">Glycosyl transferase family 4</fullName>
    </submittedName>
</protein>
<comment type="caution">
    <text evidence="2">The sequence shown here is derived from an EMBL/GenBank/DDBJ whole genome shotgun (WGS) entry which is preliminary data.</text>
</comment>
<sequence length="166" mass="18086">MSKIEWSGSVPVQCLFVHQNFPGQYRHLAPALAARPGVRVTGLGENPGPSLPGVTHLRYGKPDGAGEATHRYLRRTEAYIRRGQAVARAAQALQRQGLRPDVICVHPGWGEGLFLRDVFPDAKILFYWEYFYGTPGGDTGFDPANATSGLDEAASVRVQNTAETGH</sequence>
<dbReference type="EMBL" id="QKYU01000008">
    <property type="protein sequence ID" value="PZW46865.1"/>
    <property type="molecule type" value="Genomic_DNA"/>
</dbReference>
<dbReference type="Gene3D" id="3.40.50.2000">
    <property type="entry name" value="Glycogen Phosphorylase B"/>
    <property type="match status" value="1"/>
</dbReference>
<keyword evidence="2" id="KW-0808">Transferase</keyword>
<proteinExistence type="predicted"/>
<reference evidence="2 3" key="1">
    <citation type="submission" date="2018-06" db="EMBL/GenBank/DDBJ databases">
        <title>Genomic Encyclopedia of Archaeal and Bacterial Type Strains, Phase II (KMG-II): from individual species to whole genera.</title>
        <authorList>
            <person name="Goeker M."/>
        </authorList>
    </citation>
    <scope>NUCLEOTIDE SEQUENCE [LARGE SCALE GENOMIC DNA]</scope>
    <source>
        <strain evidence="2 3">DSM 24525</strain>
    </source>
</reference>
<dbReference type="Proteomes" id="UP000249688">
    <property type="component" value="Unassembled WGS sequence"/>
</dbReference>
<dbReference type="GO" id="GO:0016740">
    <property type="term" value="F:transferase activity"/>
    <property type="evidence" value="ECO:0007669"/>
    <property type="project" value="UniProtKB-KW"/>
</dbReference>
<dbReference type="AlphaFoldDB" id="A0A2W7IJ21"/>
<name>A0A2W7IJ21_9PROT</name>
<keyword evidence="3" id="KW-1185">Reference proteome</keyword>
<dbReference type="Pfam" id="PF12000">
    <property type="entry name" value="Glyco_trans_4_3"/>
    <property type="match status" value="1"/>
</dbReference>